<keyword evidence="2 9" id="KW-0963">Cytoplasm</keyword>
<keyword evidence="4 9" id="KW-0547">Nucleotide-binding</keyword>
<dbReference type="InterPro" id="IPR020568">
    <property type="entry name" value="Ribosomal_Su5_D2-typ_SF"/>
</dbReference>
<feature type="binding site" evidence="9 12">
    <location>
        <begin position="358"/>
        <end position="365"/>
    </location>
    <ligand>
        <name>ATP</name>
        <dbReference type="ChEBI" id="CHEBI:30616"/>
    </ligand>
</feature>
<evidence type="ECO:0000256" key="13">
    <source>
        <dbReference type="PROSITE-ProRule" id="PRU01122"/>
    </source>
</evidence>
<feature type="active site" evidence="9 11">
    <location>
        <position position="724"/>
    </location>
</feature>
<dbReference type="GO" id="GO:0004252">
    <property type="term" value="F:serine-type endopeptidase activity"/>
    <property type="evidence" value="ECO:0007669"/>
    <property type="project" value="UniProtKB-UniRule"/>
</dbReference>
<dbReference type="FunFam" id="3.40.50.300:FF:000382">
    <property type="entry name" value="Lon protease homolog 2, peroxisomal"/>
    <property type="match status" value="1"/>
</dbReference>
<feature type="domain" description="Lon proteolytic" evidence="15">
    <location>
        <begin position="594"/>
        <end position="775"/>
    </location>
</feature>
<evidence type="ECO:0000256" key="7">
    <source>
        <dbReference type="ARBA" id="ARBA00022840"/>
    </source>
</evidence>
<dbReference type="FunFam" id="1.20.5.5270:FF:000002">
    <property type="entry name" value="Lon protease homolog"/>
    <property type="match status" value="1"/>
</dbReference>
<evidence type="ECO:0000259" key="16">
    <source>
        <dbReference type="PROSITE" id="PS51787"/>
    </source>
</evidence>
<dbReference type="PIRSF" id="PIRSF001174">
    <property type="entry name" value="Lon_proteas"/>
    <property type="match status" value="1"/>
</dbReference>
<comment type="similarity">
    <text evidence="9 10 13 14">Belongs to the peptidase S16 family.</text>
</comment>
<evidence type="ECO:0000256" key="11">
    <source>
        <dbReference type="PIRSR" id="PIRSR001174-1"/>
    </source>
</evidence>
<dbReference type="Pfam" id="PF02190">
    <property type="entry name" value="LON_substr_bdg"/>
    <property type="match status" value="1"/>
</dbReference>
<dbReference type="Gene3D" id="3.40.50.300">
    <property type="entry name" value="P-loop containing nucleotide triphosphate hydrolases"/>
    <property type="match status" value="1"/>
</dbReference>
<dbReference type="GO" id="GO:0004176">
    <property type="term" value="F:ATP-dependent peptidase activity"/>
    <property type="evidence" value="ECO:0007669"/>
    <property type="project" value="UniProtKB-UniRule"/>
</dbReference>
<accession>A0A4R2K7K9</accession>
<dbReference type="InterPro" id="IPR046336">
    <property type="entry name" value="Lon_prtase_N_sf"/>
</dbReference>
<gene>
    <name evidence="9" type="primary">lon</name>
    <name evidence="17" type="ORF">EV214_1326</name>
</gene>
<dbReference type="SUPFAM" id="SSF52540">
    <property type="entry name" value="P-loop containing nucleoside triphosphate hydrolases"/>
    <property type="match status" value="1"/>
</dbReference>
<comment type="subcellular location">
    <subcellularLocation>
        <location evidence="1 9 10">Cytoplasm</location>
    </subcellularLocation>
</comment>
<protein>
    <recommendedName>
        <fullName evidence="9 10">Lon protease</fullName>
        <ecNumber evidence="9 10">3.4.21.53</ecNumber>
    </recommendedName>
    <alternativeName>
        <fullName evidence="9">ATP-dependent protease La</fullName>
    </alternativeName>
</protein>
<dbReference type="SMART" id="SM00464">
    <property type="entry name" value="LON"/>
    <property type="match status" value="1"/>
</dbReference>
<evidence type="ECO:0000313" key="18">
    <source>
        <dbReference type="Proteomes" id="UP000294919"/>
    </source>
</evidence>
<proteinExistence type="evidence at transcript level"/>
<dbReference type="Gene3D" id="2.30.130.40">
    <property type="entry name" value="LON domain-like"/>
    <property type="match status" value="1"/>
</dbReference>
<dbReference type="NCBIfam" id="TIGR00763">
    <property type="entry name" value="lon"/>
    <property type="match status" value="1"/>
</dbReference>
<dbReference type="InterPro" id="IPR008268">
    <property type="entry name" value="Peptidase_S16_AS"/>
</dbReference>
<dbReference type="PRINTS" id="PR00830">
    <property type="entry name" value="ENDOLAPTASE"/>
</dbReference>
<dbReference type="Gene3D" id="1.20.5.5270">
    <property type="match status" value="1"/>
</dbReference>
<dbReference type="InterPro" id="IPR003959">
    <property type="entry name" value="ATPase_AAA_core"/>
</dbReference>
<evidence type="ECO:0000256" key="6">
    <source>
        <dbReference type="ARBA" id="ARBA00022825"/>
    </source>
</evidence>
<dbReference type="InterPro" id="IPR027543">
    <property type="entry name" value="Lon_bac"/>
</dbReference>
<evidence type="ECO:0000256" key="1">
    <source>
        <dbReference type="ARBA" id="ARBA00004496"/>
    </source>
</evidence>
<dbReference type="PROSITE" id="PS51786">
    <property type="entry name" value="LON_PROTEOLYTIC"/>
    <property type="match status" value="1"/>
</dbReference>
<keyword evidence="7 9" id="KW-0067">ATP-binding</keyword>
<evidence type="ECO:0000256" key="3">
    <source>
        <dbReference type="ARBA" id="ARBA00022670"/>
    </source>
</evidence>
<dbReference type="GO" id="GO:0043565">
    <property type="term" value="F:sequence-specific DNA binding"/>
    <property type="evidence" value="ECO:0007669"/>
    <property type="project" value="UniProtKB-UniRule"/>
</dbReference>
<comment type="function">
    <text evidence="9">ATP-dependent serine protease that mediates the selective degradation of mutant and abnormal proteins as well as certain short-lived regulatory proteins. Required for cellular homeostasis and for survival from DNA damage and developmental changes induced by stress. Degrades polypeptides processively to yield small peptide fragments that are 5 to 10 amino acids long. Binds to DNA in a double-stranded, site-specific manner.</text>
</comment>
<dbReference type="EC" id="3.4.21.53" evidence="9 10"/>
<comment type="induction">
    <text evidence="9">By heat shock.</text>
</comment>
<dbReference type="HAMAP" id="MF_01973">
    <property type="entry name" value="lon_bact"/>
    <property type="match status" value="1"/>
</dbReference>
<keyword evidence="18" id="KW-1185">Reference proteome</keyword>
<dbReference type="Pfam" id="PF00004">
    <property type="entry name" value="AAA"/>
    <property type="match status" value="1"/>
</dbReference>
<dbReference type="PROSITE" id="PS01046">
    <property type="entry name" value="LON_SER"/>
    <property type="match status" value="1"/>
</dbReference>
<dbReference type="GO" id="GO:0034605">
    <property type="term" value="P:cellular response to heat"/>
    <property type="evidence" value="ECO:0007669"/>
    <property type="project" value="UniProtKB-UniRule"/>
</dbReference>
<dbReference type="InterPro" id="IPR027417">
    <property type="entry name" value="P-loop_NTPase"/>
</dbReference>
<organism evidence="17 18">
    <name type="scientific">Marinisporobacter balticus</name>
    <dbReference type="NCBI Taxonomy" id="2018667"/>
    <lineage>
        <taxon>Bacteria</taxon>
        <taxon>Bacillati</taxon>
        <taxon>Bacillota</taxon>
        <taxon>Clostridia</taxon>
        <taxon>Peptostreptococcales</taxon>
        <taxon>Thermotaleaceae</taxon>
        <taxon>Marinisporobacter</taxon>
    </lineage>
</organism>
<dbReference type="Gene3D" id="1.10.8.60">
    <property type="match status" value="1"/>
</dbReference>
<dbReference type="InterPro" id="IPR004815">
    <property type="entry name" value="Lon_bac/euk-typ"/>
</dbReference>
<evidence type="ECO:0000313" key="17">
    <source>
        <dbReference type="EMBL" id="TCO69341.1"/>
    </source>
</evidence>
<dbReference type="SUPFAM" id="SSF54211">
    <property type="entry name" value="Ribosomal protein S5 domain 2-like"/>
    <property type="match status" value="1"/>
</dbReference>
<keyword evidence="8 9" id="KW-0346">Stress response</keyword>
<dbReference type="OrthoDB" id="9803599at2"/>
<dbReference type="InterPro" id="IPR015947">
    <property type="entry name" value="PUA-like_sf"/>
</dbReference>
<dbReference type="EMBL" id="SLWV01000032">
    <property type="protein sequence ID" value="TCO69341.1"/>
    <property type="molecule type" value="Genomic_DNA"/>
</dbReference>
<dbReference type="Gene3D" id="1.20.58.1480">
    <property type="match status" value="1"/>
</dbReference>
<dbReference type="InterPro" id="IPR003111">
    <property type="entry name" value="Lon_prtase_N"/>
</dbReference>
<evidence type="ECO:0000256" key="5">
    <source>
        <dbReference type="ARBA" id="ARBA00022801"/>
    </source>
</evidence>
<dbReference type="InterPro" id="IPR003593">
    <property type="entry name" value="AAA+_ATPase"/>
</dbReference>
<dbReference type="PANTHER" id="PTHR10046">
    <property type="entry name" value="ATP DEPENDENT LON PROTEASE FAMILY MEMBER"/>
    <property type="match status" value="1"/>
</dbReference>
<dbReference type="SUPFAM" id="SSF88697">
    <property type="entry name" value="PUA domain-like"/>
    <property type="match status" value="1"/>
</dbReference>
<keyword evidence="6 9" id="KW-0720">Serine protease</keyword>
<dbReference type="CDD" id="cd19500">
    <property type="entry name" value="RecA-like_Lon"/>
    <property type="match status" value="1"/>
</dbReference>
<dbReference type="Gene3D" id="3.30.230.10">
    <property type="match status" value="1"/>
</dbReference>
<evidence type="ECO:0000256" key="4">
    <source>
        <dbReference type="ARBA" id="ARBA00022741"/>
    </source>
</evidence>
<evidence type="ECO:0000256" key="2">
    <source>
        <dbReference type="ARBA" id="ARBA00022490"/>
    </source>
</evidence>
<feature type="domain" description="Lon N-terminal" evidence="16">
    <location>
        <begin position="11"/>
        <end position="206"/>
    </location>
</feature>
<dbReference type="Pfam" id="PF05362">
    <property type="entry name" value="Lon_C"/>
    <property type="match status" value="1"/>
</dbReference>
<comment type="caution">
    <text evidence="17">The sequence shown here is derived from an EMBL/GenBank/DDBJ whole genome shotgun (WGS) entry which is preliminary data.</text>
</comment>
<dbReference type="SMART" id="SM00382">
    <property type="entry name" value="AAA"/>
    <property type="match status" value="1"/>
</dbReference>
<dbReference type="GO" id="GO:0016887">
    <property type="term" value="F:ATP hydrolysis activity"/>
    <property type="evidence" value="ECO:0007669"/>
    <property type="project" value="UniProtKB-UniRule"/>
</dbReference>
<dbReference type="InterPro" id="IPR008269">
    <property type="entry name" value="Lon_proteolytic"/>
</dbReference>
<dbReference type="GO" id="GO:0005737">
    <property type="term" value="C:cytoplasm"/>
    <property type="evidence" value="ECO:0007669"/>
    <property type="project" value="UniProtKB-SubCell"/>
</dbReference>
<reference evidence="17 18" key="1">
    <citation type="submission" date="2019-03" db="EMBL/GenBank/DDBJ databases">
        <title>Genomic Encyclopedia of Type Strains, Phase IV (KMG-IV): sequencing the most valuable type-strain genomes for metagenomic binning, comparative biology and taxonomic classification.</title>
        <authorList>
            <person name="Goeker M."/>
        </authorList>
    </citation>
    <scope>NUCLEOTIDE SEQUENCE [LARGE SCALE GENOMIC DNA]</scope>
    <source>
        <strain evidence="17 18">DSM 102940</strain>
    </source>
</reference>
<dbReference type="Proteomes" id="UP000294919">
    <property type="component" value="Unassembled WGS sequence"/>
</dbReference>
<evidence type="ECO:0000256" key="14">
    <source>
        <dbReference type="RuleBase" id="RU000591"/>
    </source>
</evidence>
<dbReference type="GO" id="GO:0005524">
    <property type="term" value="F:ATP binding"/>
    <property type="evidence" value="ECO:0007669"/>
    <property type="project" value="UniProtKB-UniRule"/>
</dbReference>
<keyword evidence="3 9" id="KW-0645">Protease</keyword>
<keyword evidence="5 9" id="KW-0378">Hydrolase</keyword>
<dbReference type="InterPro" id="IPR027065">
    <property type="entry name" value="Lon_Prtase"/>
</dbReference>
<name>A0A4R2K7K9_9FIRM</name>
<dbReference type="InterPro" id="IPR014721">
    <property type="entry name" value="Ribsml_uS5_D2-typ_fold_subgr"/>
</dbReference>
<evidence type="ECO:0000256" key="8">
    <source>
        <dbReference type="ARBA" id="ARBA00023016"/>
    </source>
</evidence>
<dbReference type="GO" id="GO:0006515">
    <property type="term" value="P:protein quality control for misfolded or incompletely synthesized proteins"/>
    <property type="evidence" value="ECO:0007669"/>
    <property type="project" value="UniProtKB-UniRule"/>
</dbReference>
<comment type="subunit">
    <text evidence="9 10">Homohexamer. Organized in a ring with a central cavity.</text>
</comment>
<dbReference type="RefSeq" id="WP_132247587.1">
    <property type="nucleotide sequence ID" value="NZ_SLWV01000032.1"/>
</dbReference>
<evidence type="ECO:0000259" key="15">
    <source>
        <dbReference type="PROSITE" id="PS51786"/>
    </source>
</evidence>
<dbReference type="InterPro" id="IPR054594">
    <property type="entry name" value="Lon_lid"/>
</dbReference>
<dbReference type="NCBIfam" id="NF008053">
    <property type="entry name" value="PRK10787.1"/>
    <property type="match status" value="1"/>
</dbReference>
<evidence type="ECO:0000256" key="12">
    <source>
        <dbReference type="PIRSR" id="PIRSR001174-2"/>
    </source>
</evidence>
<evidence type="ECO:0000256" key="9">
    <source>
        <dbReference type="HAMAP-Rule" id="MF_01973"/>
    </source>
</evidence>
<comment type="catalytic activity">
    <reaction evidence="9 10 13">
        <text>Hydrolysis of proteins in presence of ATP.</text>
        <dbReference type="EC" id="3.4.21.53"/>
    </reaction>
</comment>
<sequence length="782" mass="88870">MGDKKVKKRELPIIPLRGLSIFPYMVLHFDVGREKSVNALEEAMIDDQLVFLTTQKEAETDLPTADDFYQVGTICKIKQMLKLPGDAIRVLVEGISRAKITEILGEEPYFKSAIEEEIYEDEIEIDKELEALMRTTINGFEDYISFSERISPEVFINVTTIEEPGRLADVMASHMILKIEQKQEILEAFDPKKRLEVLYKILLREIEVLEIEKDINVRVKKQINKVQKEYYLKEQLKAIEEELGEESGLYGEVDEYKEKIKKIKLPKDVEKKVNKELDRLFKLSQSSAESGVIRNYVEWILDLPWNKQSKDMIDIEKAKDILDEDHYGLKDVKERILEYLAIRQLSKNMKGPIICLVGPPGVGKTSIAKSIARSLGRKFARMSLGGVRDEAEIRGHRRTYVGAIPGRIMSAIKDAGSKNPVFLFDEIDKLSNDFRGDPASALLEVLDPEQNKEFTDHYLEVPFDLSKVMFITTANSLGTIPRPLLDRMEVIEVSGYTEEEKLKIAQRYLLPKQKKEHGLQEDNLQISEQTIRDVINYYTRESGVRNLERQLATICRKTAKKIVEKDIKSIRINTKNLANYLGSKRFRYEKIKENHEVGIATGLAWTRVGGDTLSIEVTTMKGNGKLVLTGQLGDVMKESATAGISYIRSKIDDLNISENFYQELDIHIHIPEGAIPKDGPSAGVTMATAVISELTKIPINKNVAMTGEITLRGRALPVGGIKEKVLAANRAGITKILLPIDNEKDIEEIPENVRKKLTFVLIENMDQVLEHALVRKEEKDED</sequence>
<dbReference type="PROSITE" id="PS51787">
    <property type="entry name" value="LON_N"/>
    <property type="match status" value="1"/>
</dbReference>
<dbReference type="AlphaFoldDB" id="A0A4R2K7K9"/>
<evidence type="ECO:0000256" key="10">
    <source>
        <dbReference type="PIRNR" id="PIRNR001174"/>
    </source>
</evidence>
<feature type="active site" evidence="9 11">
    <location>
        <position position="681"/>
    </location>
</feature>
<dbReference type="Pfam" id="PF22667">
    <property type="entry name" value="Lon_lid"/>
    <property type="match status" value="1"/>
</dbReference>